<dbReference type="PANTHER" id="PTHR28582">
    <property type="entry name" value="TRNA-SPLICING ENDONUCLEASE SUBUNIT SEN15"/>
    <property type="match status" value="1"/>
</dbReference>
<keyword evidence="4" id="KW-0540">Nuclease</keyword>
<comment type="similarity">
    <text evidence="1">Belongs to the SEN15 family.</text>
</comment>
<dbReference type="SUPFAM" id="SSF53032">
    <property type="entry name" value="tRNA-intron endonuclease catalytic domain-like"/>
    <property type="match status" value="1"/>
</dbReference>
<dbReference type="EMBL" id="JARKIF010000003">
    <property type="protein sequence ID" value="KAJ7643969.1"/>
    <property type="molecule type" value="Genomic_DNA"/>
</dbReference>
<comment type="caution">
    <text evidence="4">The sequence shown here is derived from an EMBL/GenBank/DDBJ whole genome shotgun (WGS) entry which is preliminary data.</text>
</comment>
<keyword evidence="5" id="KW-1185">Reference proteome</keyword>
<evidence type="ECO:0000259" key="3">
    <source>
        <dbReference type="Pfam" id="PF09631"/>
    </source>
</evidence>
<evidence type="ECO:0000256" key="1">
    <source>
        <dbReference type="ARBA" id="ARBA00006091"/>
    </source>
</evidence>
<sequence>MEKHPSYQALAHVLPKYPRAAGCIFQTYNDILLAQQWTEVQVVELESISRAAITGKKPKTDTTLHVVPCSLAETLSFGWLMKAFSQLGDPPEIYLAITSDDASLVYYKLSRGIVKPHI</sequence>
<feature type="domain" description="tRNA-splicing endonuclease subunit Sen15" evidence="3">
    <location>
        <begin position="26"/>
        <end position="117"/>
    </location>
</feature>
<keyword evidence="4" id="KW-0255">Endonuclease</keyword>
<dbReference type="GO" id="GO:0005634">
    <property type="term" value="C:nucleus"/>
    <property type="evidence" value="ECO:0007669"/>
    <property type="project" value="UniProtKB-ARBA"/>
</dbReference>
<dbReference type="InterPro" id="IPR011856">
    <property type="entry name" value="tRNA_endonuc-like_dom_sf"/>
</dbReference>
<dbReference type="GO" id="GO:0003676">
    <property type="term" value="F:nucleic acid binding"/>
    <property type="evidence" value="ECO:0007669"/>
    <property type="project" value="InterPro"/>
</dbReference>
<dbReference type="Pfam" id="PF09631">
    <property type="entry name" value="Sen15"/>
    <property type="match status" value="1"/>
</dbReference>
<evidence type="ECO:0000313" key="5">
    <source>
        <dbReference type="Proteomes" id="UP001221142"/>
    </source>
</evidence>
<reference evidence="4" key="1">
    <citation type="submission" date="2023-03" db="EMBL/GenBank/DDBJ databases">
        <title>Massive genome expansion in bonnet fungi (Mycena s.s.) driven by repeated elements and novel gene families across ecological guilds.</title>
        <authorList>
            <consortium name="Lawrence Berkeley National Laboratory"/>
            <person name="Harder C.B."/>
            <person name="Miyauchi S."/>
            <person name="Viragh M."/>
            <person name="Kuo A."/>
            <person name="Thoen E."/>
            <person name="Andreopoulos B."/>
            <person name="Lu D."/>
            <person name="Skrede I."/>
            <person name="Drula E."/>
            <person name="Henrissat B."/>
            <person name="Morin E."/>
            <person name="Kohler A."/>
            <person name="Barry K."/>
            <person name="LaButti K."/>
            <person name="Morin E."/>
            <person name="Salamov A."/>
            <person name="Lipzen A."/>
            <person name="Mereny Z."/>
            <person name="Hegedus B."/>
            <person name="Baldrian P."/>
            <person name="Stursova M."/>
            <person name="Weitz H."/>
            <person name="Taylor A."/>
            <person name="Grigoriev I.V."/>
            <person name="Nagy L.G."/>
            <person name="Martin F."/>
            <person name="Kauserud H."/>
        </authorList>
    </citation>
    <scope>NUCLEOTIDE SEQUENCE</scope>
    <source>
        <strain evidence="4">9284</strain>
    </source>
</reference>
<keyword evidence="4" id="KW-0378">Hydrolase</keyword>
<dbReference type="InterPro" id="IPR036167">
    <property type="entry name" value="tRNA_intron_Endo_cat-like_sf"/>
</dbReference>
<name>A0AAD7FWZ9_9AGAR</name>
<accession>A0AAD7FWZ9</accession>
<dbReference type="AlphaFoldDB" id="A0AAD7FWZ9"/>
<dbReference type="PANTHER" id="PTHR28582:SF1">
    <property type="entry name" value="TRNA-SPLICING ENDONUCLEASE SUBUNIT SEN15"/>
    <property type="match status" value="1"/>
</dbReference>
<organism evidence="4 5">
    <name type="scientific">Roridomyces roridus</name>
    <dbReference type="NCBI Taxonomy" id="1738132"/>
    <lineage>
        <taxon>Eukaryota</taxon>
        <taxon>Fungi</taxon>
        <taxon>Dikarya</taxon>
        <taxon>Basidiomycota</taxon>
        <taxon>Agaricomycotina</taxon>
        <taxon>Agaricomycetes</taxon>
        <taxon>Agaricomycetidae</taxon>
        <taxon>Agaricales</taxon>
        <taxon>Marasmiineae</taxon>
        <taxon>Mycenaceae</taxon>
        <taxon>Roridomyces</taxon>
    </lineage>
</organism>
<proteinExistence type="inferred from homology"/>
<keyword evidence="2" id="KW-0819">tRNA processing</keyword>
<dbReference type="Proteomes" id="UP001221142">
    <property type="component" value="Unassembled WGS sequence"/>
</dbReference>
<gene>
    <name evidence="4" type="ORF">FB45DRAFT_896543</name>
</gene>
<dbReference type="GO" id="GO:0004519">
    <property type="term" value="F:endonuclease activity"/>
    <property type="evidence" value="ECO:0007669"/>
    <property type="project" value="UniProtKB-KW"/>
</dbReference>
<dbReference type="GO" id="GO:0006388">
    <property type="term" value="P:tRNA splicing, via endonucleolytic cleavage and ligation"/>
    <property type="evidence" value="ECO:0007669"/>
    <property type="project" value="InterPro"/>
</dbReference>
<evidence type="ECO:0000256" key="2">
    <source>
        <dbReference type="ARBA" id="ARBA00022694"/>
    </source>
</evidence>
<protein>
    <submittedName>
        <fullName evidence="4">tRNA intron endonuclease</fullName>
    </submittedName>
</protein>
<dbReference type="Gene3D" id="3.40.1350.10">
    <property type="match status" value="1"/>
</dbReference>
<dbReference type="InterPro" id="IPR018593">
    <property type="entry name" value="tRNA-endonuc_su_Sen15"/>
</dbReference>
<evidence type="ECO:0000313" key="4">
    <source>
        <dbReference type="EMBL" id="KAJ7643969.1"/>
    </source>
</evidence>